<organism evidence="2 3">
    <name type="scientific">Ganoderma sinense ZZ0214-1</name>
    <dbReference type="NCBI Taxonomy" id="1077348"/>
    <lineage>
        <taxon>Eukaryota</taxon>
        <taxon>Fungi</taxon>
        <taxon>Dikarya</taxon>
        <taxon>Basidiomycota</taxon>
        <taxon>Agaricomycotina</taxon>
        <taxon>Agaricomycetes</taxon>
        <taxon>Polyporales</taxon>
        <taxon>Polyporaceae</taxon>
        <taxon>Ganoderma</taxon>
    </lineage>
</organism>
<sequence length="660" mass="73854">MVKSHSLKQTKGQGSKKAAAKLNAKAKLAKAAKGSKTKPVSVVKTSDLKKLSLTKLKLAKLLALDSSDEEAEDGDEAMDDEDQENGANGEGDDNDEGEDEVGMDAQRFFRLLRALELKISQKERKKCGIEFIYQAIRILDCHLTEYSDPTSVLTDGVAIASVDGIPDFPPMVHKKFGHLVLSEMLWPEFLKWIPGLRKHAEALSKDIDLVCHVGEYILGVAKKTRSDDLPRIKEAIIKLAHISDLDHELDNKAAQGWNHKATARLLCPLSDLDKFEQDPAKYCQWVKNGKIPILSEDWPVLCYEERTDPRDAKLGLFRRKLAVKCYQLIFTGRGSALDEYYQVSNKGKPPISKKAKLEKVTIGSIIYIHLLMQSALTSQVHWDDADGRHWTGEGFVQSIFQAAFESPRWAAELEAWWTQQVFGTGDEEPVEVQEKQKTTMFALFKSTSERTVEHEKRELEKSNIRSSNAPREDKRSRVNTLRASHPPFAGEEHCEDGADGMDHKAHRRTRSSRMDDRSDEGSADDVDADGTPRKVDLKRVHCVDDEEEDRGDEATEDHAFDWEEIGMTSAAANIQDHENNAASAVAKGPWAWPAPNDATSMGHLKHDNASSDLDPNRVEQSSRRKRVTSGGNLSRAETENPESTARDDVEEMYANDNDTA</sequence>
<feature type="region of interest" description="Disordered" evidence="1">
    <location>
        <begin position="1"/>
        <end position="42"/>
    </location>
</feature>
<feature type="compositionally biased region" description="Low complexity" evidence="1">
    <location>
        <begin position="15"/>
        <end position="26"/>
    </location>
</feature>
<feature type="compositionally biased region" description="Basic residues" evidence="1">
    <location>
        <begin position="27"/>
        <end position="36"/>
    </location>
</feature>
<dbReference type="AlphaFoldDB" id="A0A2G8SJS6"/>
<feature type="compositionally biased region" description="Basic and acidic residues" evidence="1">
    <location>
        <begin position="490"/>
        <end position="503"/>
    </location>
</feature>
<feature type="compositionally biased region" description="Basic and acidic residues" evidence="1">
    <location>
        <begin position="452"/>
        <end position="463"/>
    </location>
</feature>
<dbReference type="EMBL" id="AYKW01000006">
    <property type="protein sequence ID" value="PIL34016.1"/>
    <property type="molecule type" value="Genomic_DNA"/>
</dbReference>
<feature type="compositionally biased region" description="Basic and acidic residues" evidence="1">
    <location>
        <begin position="530"/>
        <end position="543"/>
    </location>
</feature>
<feature type="region of interest" description="Disordered" evidence="1">
    <location>
        <begin position="577"/>
        <end position="660"/>
    </location>
</feature>
<dbReference type="Proteomes" id="UP000230002">
    <property type="component" value="Unassembled WGS sequence"/>
</dbReference>
<name>A0A2G8SJS6_9APHY</name>
<gene>
    <name evidence="2" type="ORF">GSI_03724</name>
</gene>
<proteinExistence type="predicted"/>
<reference evidence="2 3" key="1">
    <citation type="journal article" date="2015" name="Sci. Rep.">
        <title>Chromosome-level genome map provides insights into diverse defense mechanisms in the medicinal fungus Ganoderma sinense.</title>
        <authorList>
            <person name="Zhu Y."/>
            <person name="Xu J."/>
            <person name="Sun C."/>
            <person name="Zhou S."/>
            <person name="Xu H."/>
            <person name="Nelson D.R."/>
            <person name="Qian J."/>
            <person name="Song J."/>
            <person name="Luo H."/>
            <person name="Xiang L."/>
            <person name="Li Y."/>
            <person name="Xu Z."/>
            <person name="Ji A."/>
            <person name="Wang L."/>
            <person name="Lu S."/>
            <person name="Hayward A."/>
            <person name="Sun W."/>
            <person name="Li X."/>
            <person name="Schwartz D.C."/>
            <person name="Wang Y."/>
            <person name="Chen S."/>
        </authorList>
    </citation>
    <scope>NUCLEOTIDE SEQUENCE [LARGE SCALE GENOMIC DNA]</scope>
    <source>
        <strain evidence="2 3">ZZ0214-1</strain>
    </source>
</reference>
<dbReference type="Pfam" id="PF20414">
    <property type="entry name" value="DUF6698"/>
    <property type="match status" value="1"/>
</dbReference>
<feature type="compositionally biased region" description="Basic and acidic residues" evidence="1">
    <location>
        <begin position="552"/>
        <end position="561"/>
    </location>
</feature>
<evidence type="ECO:0000313" key="2">
    <source>
        <dbReference type="EMBL" id="PIL34016.1"/>
    </source>
</evidence>
<feature type="compositionally biased region" description="Acidic residues" evidence="1">
    <location>
        <begin position="66"/>
        <end position="99"/>
    </location>
</feature>
<evidence type="ECO:0000256" key="1">
    <source>
        <dbReference type="SAM" id="MobiDB-lite"/>
    </source>
</evidence>
<protein>
    <submittedName>
        <fullName evidence="2">Uncharacterized protein</fullName>
    </submittedName>
</protein>
<feature type="compositionally biased region" description="Acidic residues" evidence="1">
    <location>
        <begin position="648"/>
        <end position="660"/>
    </location>
</feature>
<evidence type="ECO:0000313" key="3">
    <source>
        <dbReference type="Proteomes" id="UP000230002"/>
    </source>
</evidence>
<comment type="caution">
    <text evidence="2">The sequence shown here is derived from an EMBL/GenBank/DDBJ whole genome shotgun (WGS) entry which is preliminary data.</text>
</comment>
<feature type="compositionally biased region" description="Basic and acidic residues" evidence="1">
    <location>
        <begin position="604"/>
        <end position="622"/>
    </location>
</feature>
<feature type="region of interest" description="Disordered" evidence="1">
    <location>
        <begin position="65"/>
        <end position="99"/>
    </location>
</feature>
<dbReference type="STRING" id="1077348.A0A2G8SJS6"/>
<dbReference type="OrthoDB" id="2751948at2759"/>
<feature type="region of interest" description="Disordered" evidence="1">
    <location>
        <begin position="452"/>
        <end position="562"/>
    </location>
</feature>
<dbReference type="InterPro" id="IPR046521">
    <property type="entry name" value="DUF6698"/>
</dbReference>
<accession>A0A2G8SJS6</accession>
<keyword evidence="3" id="KW-1185">Reference proteome</keyword>